<name>A0A0B8N6E3_9NOCA</name>
<evidence type="ECO:0000313" key="2">
    <source>
        <dbReference type="Proteomes" id="UP000037179"/>
    </source>
</evidence>
<evidence type="ECO:0000313" key="1">
    <source>
        <dbReference type="EMBL" id="GAP27489.1"/>
    </source>
</evidence>
<dbReference type="AlphaFoldDB" id="A0A0B8N6E3"/>
<keyword evidence="2" id="KW-1185">Reference proteome</keyword>
<proteinExistence type="predicted"/>
<dbReference type="Proteomes" id="UP000037179">
    <property type="component" value="Unassembled WGS sequence"/>
</dbReference>
<comment type="caution">
    <text evidence="1">The sequence shown here is derived from an EMBL/GenBank/DDBJ whole genome shotgun (WGS) entry which is preliminary data.</text>
</comment>
<reference evidence="2" key="1">
    <citation type="submission" date="2015-07" db="EMBL/GenBank/DDBJ databases">
        <title>Nocardia seriolae U-1 whole genome shotgun sequence.</title>
        <authorList>
            <person name="Imajoh M."/>
            <person name="Fukumoto Y."/>
            <person name="Sukeda M."/>
            <person name="Yamane J."/>
            <person name="Yamasaki K."/>
            <person name="Shimizu M."/>
            <person name="Ohnishi K."/>
            <person name="Oshima S."/>
        </authorList>
    </citation>
    <scope>NUCLEOTIDE SEQUENCE [LARGE SCALE GENOMIC DNA]</scope>
    <source>
        <strain evidence="2">U-1</strain>
    </source>
</reference>
<sequence>MSSVSPLGLQDFAVIGALVTADALEVDRVVKVIAVPPSGPGMSLSDDAVRRILARLAARGLAENTCQGWKLTRRGRALWGSKGSRFTL</sequence>
<organism evidence="1 2">
    <name type="scientific">Nocardia seriolae</name>
    <dbReference type="NCBI Taxonomy" id="37332"/>
    <lineage>
        <taxon>Bacteria</taxon>
        <taxon>Bacillati</taxon>
        <taxon>Actinomycetota</taxon>
        <taxon>Actinomycetes</taxon>
        <taxon>Mycobacteriales</taxon>
        <taxon>Nocardiaceae</taxon>
        <taxon>Nocardia</taxon>
    </lineage>
</organism>
<reference evidence="1 2" key="2">
    <citation type="journal article" date="2016" name="Genome Announc.">
        <title>Draft Genome Sequence of Erythromycin- and Oxytetracycline-Sensitive Nocardia seriolae Strain U-1 (NBRC 110359).</title>
        <authorList>
            <person name="Imajoh M."/>
            <person name="Sukeda M."/>
            <person name="Shimizu M."/>
            <person name="Yamane J."/>
            <person name="Ohnishi K."/>
            <person name="Oshima S."/>
        </authorList>
    </citation>
    <scope>NUCLEOTIDE SEQUENCE [LARGE SCALE GENOMIC DNA]</scope>
    <source>
        <strain evidence="1 2">U-1</strain>
    </source>
</reference>
<dbReference type="GeneID" id="93369608"/>
<protein>
    <submittedName>
        <fullName evidence="1">Uncharacterized protein</fullName>
    </submittedName>
</protein>
<dbReference type="EMBL" id="BBYQ01000018">
    <property type="protein sequence ID" value="GAP27489.1"/>
    <property type="molecule type" value="Genomic_DNA"/>
</dbReference>
<dbReference type="RefSeq" id="WP_033086473.1">
    <property type="nucleotide sequence ID" value="NZ_AP028458.1"/>
</dbReference>
<gene>
    <name evidence="1" type="ORF">NSK11_contig00018-0081</name>
</gene>
<accession>A0A0B8N6E3</accession>